<keyword evidence="7" id="KW-0694">RNA-binding</keyword>
<dbReference type="EMBL" id="CP029347">
    <property type="protein sequence ID" value="AWL11900.1"/>
    <property type="molecule type" value="Genomic_DNA"/>
</dbReference>
<dbReference type="CDD" id="cd02440">
    <property type="entry name" value="AdoMet_MTases"/>
    <property type="match status" value="1"/>
</dbReference>
<dbReference type="PANTHER" id="PTHR47313">
    <property type="entry name" value="RIBOSOMAL RNA LARGE SUBUNIT METHYLTRANSFERASE K/L"/>
    <property type="match status" value="1"/>
</dbReference>
<keyword evidence="2 6" id="KW-0698">rRNA processing</keyword>
<name>A0A2S2E3R7_9ALTE</name>
<dbReference type="CDD" id="cd11715">
    <property type="entry name" value="THUMP_AdoMetMT"/>
    <property type="match status" value="1"/>
</dbReference>
<organism evidence="9 10">
    <name type="scientific">Saliniradius amylolyticus</name>
    <dbReference type="NCBI Taxonomy" id="2183582"/>
    <lineage>
        <taxon>Bacteria</taxon>
        <taxon>Pseudomonadati</taxon>
        <taxon>Pseudomonadota</taxon>
        <taxon>Gammaproteobacteria</taxon>
        <taxon>Alteromonadales</taxon>
        <taxon>Alteromonadaceae</taxon>
        <taxon>Saliniradius</taxon>
    </lineage>
</organism>
<dbReference type="PANTHER" id="PTHR47313:SF1">
    <property type="entry name" value="RIBOSOMAL RNA LARGE SUBUNIT METHYLTRANSFERASE K_L"/>
    <property type="match status" value="1"/>
</dbReference>
<comment type="subcellular location">
    <subcellularLocation>
        <location evidence="6">Cytoplasm</location>
    </subcellularLocation>
</comment>
<dbReference type="PIRSF" id="PIRSF037618">
    <property type="entry name" value="RNA_Mtase_bacteria_prd"/>
    <property type="match status" value="1"/>
</dbReference>
<keyword evidence="10" id="KW-1185">Reference proteome</keyword>
<evidence type="ECO:0000259" key="8">
    <source>
        <dbReference type="PROSITE" id="PS51165"/>
    </source>
</evidence>
<dbReference type="HAMAP" id="MF_01858">
    <property type="entry name" value="23SrRNA_methyltr_KL"/>
    <property type="match status" value="1"/>
</dbReference>
<comment type="function">
    <text evidence="6">Specifically methylates the guanine in position 2445 (m2G2445) and the guanine in position 2069 (m7G2069) of 23S rRNA.</text>
</comment>
<dbReference type="Gene3D" id="3.40.50.150">
    <property type="entry name" value="Vaccinia Virus protein VP39"/>
    <property type="match status" value="2"/>
</dbReference>
<dbReference type="InterPro" id="IPR000241">
    <property type="entry name" value="RlmKL-like_Mtase"/>
</dbReference>
<dbReference type="InterPro" id="IPR054170">
    <property type="entry name" value="RlmL_1st"/>
</dbReference>
<keyword evidence="4 6" id="KW-0808">Transferase</keyword>
<gene>
    <name evidence="6 9" type="primary">rlmL</name>
    <name evidence="9" type="ORF">HMF8227_01425</name>
</gene>
<reference evidence="9 10" key="1">
    <citation type="submission" date="2018-05" db="EMBL/GenBank/DDBJ databases">
        <title>Salinimonas sp. HMF8227 Genome sequencing and assembly.</title>
        <authorList>
            <person name="Kang H."/>
            <person name="Kang J."/>
            <person name="Cha I."/>
            <person name="Kim H."/>
            <person name="Joh K."/>
        </authorList>
    </citation>
    <scope>NUCLEOTIDE SEQUENCE [LARGE SCALE GENOMIC DNA]</scope>
    <source>
        <strain evidence="9 10">HMF8227</strain>
    </source>
</reference>
<accession>A0A2S2E3R7</accession>
<evidence type="ECO:0000256" key="7">
    <source>
        <dbReference type="PROSITE-ProRule" id="PRU00529"/>
    </source>
</evidence>
<proteinExistence type="inferred from homology"/>
<dbReference type="Pfam" id="PF02926">
    <property type="entry name" value="THUMP"/>
    <property type="match status" value="1"/>
</dbReference>
<dbReference type="OrthoDB" id="9809404at2"/>
<evidence type="ECO:0000313" key="9">
    <source>
        <dbReference type="EMBL" id="AWL11900.1"/>
    </source>
</evidence>
<evidence type="ECO:0000313" key="10">
    <source>
        <dbReference type="Proteomes" id="UP000245728"/>
    </source>
</evidence>
<evidence type="ECO:0000256" key="2">
    <source>
        <dbReference type="ARBA" id="ARBA00022552"/>
    </source>
</evidence>
<dbReference type="RefSeq" id="WP_109339516.1">
    <property type="nucleotide sequence ID" value="NZ_CP029347.1"/>
</dbReference>
<dbReference type="InterPro" id="IPR004114">
    <property type="entry name" value="THUMP_dom"/>
</dbReference>
<dbReference type="KEGG" id="salh:HMF8227_01425"/>
<dbReference type="Gene3D" id="3.30.2130.30">
    <property type="match status" value="1"/>
</dbReference>
<dbReference type="NCBIfam" id="NF008748">
    <property type="entry name" value="PRK11783.1"/>
    <property type="match status" value="1"/>
</dbReference>
<feature type="domain" description="THUMP" evidence="8">
    <location>
        <begin position="44"/>
        <end position="155"/>
    </location>
</feature>
<dbReference type="EC" id="2.1.1.264" evidence="6"/>
<evidence type="ECO:0000256" key="1">
    <source>
        <dbReference type="ARBA" id="ARBA00022490"/>
    </source>
</evidence>
<dbReference type="Pfam" id="PF01170">
    <property type="entry name" value="UPF0020"/>
    <property type="match status" value="1"/>
</dbReference>
<comment type="similarity">
    <text evidence="6">Belongs to the methyltransferase superfamily. RlmKL family.</text>
</comment>
<keyword evidence="1 6" id="KW-0963">Cytoplasm</keyword>
<evidence type="ECO:0000256" key="6">
    <source>
        <dbReference type="HAMAP-Rule" id="MF_01858"/>
    </source>
</evidence>
<dbReference type="Gene3D" id="3.30.750.80">
    <property type="entry name" value="RNA methyltransferase domain (HRMD) like"/>
    <property type="match status" value="1"/>
</dbReference>
<dbReference type="InterPro" id="IPR017244">
    <property type="entry name" value="23SrRNA_methyltr_KL"/>
</dbReference>
<dbReference type="AlphaFoldDB" id="A0A2S2E3R7"/>
<dbReference type="Pfam" id="PF10672">
    <property type="entry name" value="Methyltrans_SAM"/>
    <property type="match status" value="1"/>
</dbReference>
<keyword evidence="3 6" id="KW-0489">Methyltransferase</keyword>
<dbReference type="SMART" id="SM00981">
    <property type="entry name" value="THUMP"/>
    <property type="match status" value="1"/>
</dbReference>
<dbReference type="Proteomes" id="UP000245728">
    <property type="component" value="Chromosome"/>
</dbReference>
<dbReference type="GO" id="GO:0070043">
    <property type="term" value="F:rRNA (guanine-N7-)-methyltransferase activity"/>
    <property type="evidence" value="ECO:0007669"/>
    <property type="project" value="UniProtKB-UniRule"/>
</dbReference>
<keyword evidence="5 6" id="KW-0949">S-adenosyl-L-methionine</keyword>
<dbReference type="InterPro" id="IPR029063">
    <property type="entry name" value="SAM-dependent_MTases_sf"/>
</dbReference>
<dbReference type="PROSITE" id="PS51165">
    <property type="entry name" value="THUMP"/>
    <property type="match status" value="1"/>
</dbReference>
<dbReference type="GO" id="GO:0003723">
    <property type="term" value="F:RNA binding"/>
    <property type="evidence" value="ECO:0007669"/>
    <property type="project" value="UniProtKB-UniRule"/>
</dbReference>
<dbReference type="GO" id="GO:0005737">
    <property type="term" value="C:cytoplasm"/>
    <property type="evidence" value="ECO:0007669"/>
    <property type="project" value="UniProtKB-SubCell"/>
</dbReference>
<protein>
    <recommendedName>
        <fullName evidence="6">Ribosomal RNA large subunit methyltransferase K/L</fullName>
    </recommendedName>
    <domain>
        <recommendedName>
            <fullName evidence="6">23S rRNA m2G2445 methyltransferase</fullName>
            <ecNumber evidence="6">2.1.1.173</ecNumber>
        </recommendedName>
        <alternativeName>
            <fullName evidence="6">rRNA (guanine-N(2)-)-methyltransferase RlmL</fullName>
        </alternativeName>
    </domain>
    <domain>
        <recommendedName>
            <fullName evidence="6">23S rRNA m7G2069 methyltransferase</fullName>
            <ecNumber evidence="6">2.1.1.264</ecNumber>
        </recommendedName>
        <alternativeName>
            <fullName evidence="6">rRNA (guanine-N(7)-)-methyltransferase RlmK</fullName>
        </alternativeName>
    </domain>
</protein>
<evidence type="ECO:0000256" key="5">
    <source>
        <dbReference type="ARBA" id="ARBA00022691"/>
    </source>
</evidence>
<comment type="catalytic activity">
    <reaction evidence="6">
        <text>guanosine(2069) in 23S rRNA + S-adenosyl-L-methionine = N(2)-methylguanosine(2069) in 23S rRNA + S-adenosyl-L-homocysteine + H(+)</text>
        <dbReference type="Rhea" id="RHEA:43772"/>
        <dbReference type="Rhea" id="RHEA-COMP:10688"/>
        <dbReference type="Rhea" id="RHEA-COMP:10689"/>
        <dbReference type="ChEBI" id="CHEBI:15378"/>
        <dbReference type="ChEBI" id="CHEBI:57856"/>
        <dbReference type="ChEBI" id="CHEBI:59789"/>
        <dbReference type="ChEBI" id="CHEBI:74269"/>
        <dbReference type="ChEBI" id="CHEBI:74481"/>
        <dbReference type="EC" id="2.1.1.264"/>
    </reaction>
</comment>
<dbReference type="InterPro" id="IPR019614">
    <property type="entry name" value="SAM-dep_methyl-trfase"/>
</dbReference>
<comment type="catalytic activity">
    <reaction evidence="6">
        <text>guanosine(2445) in 23S rRNA + S-adenosyl-L-methionine = N(2)-methylguanosine(2445) in 23S rRNA + S-adenosyl-L-homocysteine + H(+)</text>
        <dbReference type="Rhea" id="RHEA:42740"/>
        <dbReference type="Rhea" id="RHEA-COMP:10215"/>
        <dbReference type="Rhea" id="RHEA-COMP:10216"/>
        <dbReference type="ChEBI" id="CHEBI:15378"/>
        <dbReference type="ChEBI" id="CHEBI:57856"/>
        <dbReference type="ChEBI" id="CHEBI:59789"/>
        <dbReference type="ChEBI" id="CHEBI:74269"/>
        <dbReference type="ChEBI" id="CHEBI:74481"/>
        <dbReference type="EC" id="2.1.1.173"/>
    </reaction>
</comment>
<dbReference type="Pfam" id="PF22020">
    <property type="entry name" value="RlmL_1st"/>
    <property type="match status" value="1"/>
</dbReference>
<evidence type="ECO:0000256" key="3">
    <source>
        <dbReference type="ARBA" id="ARBA00022603"/>
    </source>
</evidence>
<dbReference type="GO" id="GO:0052915">
    <property type="term" value="F:23S rRNA (guanine(2445)-N(2))-methyltransferase activity"/>
    <property type="evidence" value="ECO:0007669"/>
    <property type="project" value="UniProtKB-UniRule"/>
</dbReference>
<dbReference type="SUPFAM" id="SSF53335">
    <property type="entry name" value="S-adenosyl-L-methionine-dependent methyltransferases"/>
    <property type="match status" value="2"/>
</dbReference>
<dbReference type="EC" id="2.1.1.173" evidence="6"/>
<evidence type="ECO:0000256" key="4">
    <source>
        <dbReference type="ARBA" id="ARBA00022679"/>
    </source>
</evidence>
<sequence length="697" mass="80095">MQPLILTTSKGLEELLKAEVERLCPEAEVAIKPGQVRLEAELADAYRLCLWSRLANRVLWVLEQGSADNKDQLYELAGRVNWGRHFDVDQKLVIDFVGTNRQIRNSQFGALTVKDAIVDQFMDLYEQRPSIDKQDPDIRLHCRLWRDQAIIALDLSGQSLHQRHYRQQTGEAPLKEHVAAAVLYRSGWADSGKPLADPMCGAGTLLIEAALMAANIAPGLARQRWGFDHWKNHNQSLWQSLRDHAVDQQREPAMVISGRDEDSQVVGFARQNAERAGVKHYVDIAQGDACEWVPDTEQPGYLVSNPPYGERLSELTALLPIFDRWGQHLKRHFADWHLALLSSNRDLLRQLKLRAHKEYSLYNGRLECQLALYRMDEANCQERIQGHNDFENRLKKNLNKLKGWLKSQDTNCYRVYDADLPEYNIAVDCYGDWAVVQEYAAPKNIPESKTRRRLMDALMVLPQVLNIEEDKLVLKVRQQQKGTEQYQKLAQEKDFIQVYENGARFWVNLKDYLDTGLFLDHRDTRQLVKSWSRGQHVLNLFAYTGSVSVQAALGGAKSVTTVDMSNTYLDWAKKNFRLNKLVGSAYQFERADCTQYLQSQKRQYDLIFIDPPSFSNSKRMDNTWDVQRDHLALLTDAKHSLSADGKIVFSNNLRGFKLDEKGLEQVGLRAENISAKTLPTDFKRQPKIHHCWVITHG</sequence>